<gene>
    <name evidence="3" type="ORF">GCM10009559_73990</name>
</gene>
<sequence>MSPDAERARLLQVALDTAARGWPVFPLRPRGKRPALHPTDRCPGTGACAGGHLGWEQRATTDPQRIRSAWGVGPGWNIGVATGPAGLVVVDLDVPDPTDPDDVPPPRWARLGATCGTDVLALLAVQADQPFPETHTVETPSGGWHLVFQAPTGDGAPALRNTAGERGNGLGWKVDTRAHGGYVVAAGSATPAGRYRVVDGRDPVPLPDWLTQRLSPTPPPPPPGAPLAPGGGPRHGRYLAAAIRGERQRVLDAPPGQRNHSLYLAAVALGQLVAGGGLPEHDARAELRAAAAAHLAAGAYSPPQAEKTITSGLRAGARRPRRLGDAA</sequence>
<name>A0ABN1NFR6_9PSEU</name>
<accession>A0ABN1NFR6</accession>
<evidence type="ECO:0000259" key="2">
    <source>
        <dbReference type="SMART" id="SM00943"/>
    </source>
</evidence>
<feature type="domain" description="DNA primase/polymerase bifunctional N-terminal" evidence="2">
    <location>
        <begin position="14"/>
        <end position="210"/>
    </location>
</feature>
<dbReference type="CDD" id="cd04859">
    <property type="entry name" value="Prim_Pol"/>
    <property type="match status" value="1"/>
</dbReference>
<protein>
    <recommendedName>
        <fullName evidence="2">DNA primase/polymerase bifunctional N-terminal domain-containing protein</fullName>
    </recommendedName>
</protein>
<dbReference type="SUPFAM" id="SSF56747">
    <property type="entry name" value="Prim-pol domain"/>
    <property type="match status" value="1"/>
</dbReference>
<evidence type="ECO:0000256" key="1">
    <source>
        <dbReference type="SAM" id="MobiDB-lite"/>
    </source>
</evidence>
<proteinExistence type="predicted"/>
<reference evidence="3 4" key="1">
    <citation type="journal article" date="2019" name="Int. J. Syst. Evol. Microbiol.">
        <title>The Global Catalogue of Microorganisms (GCM) 10K type strain sequencing project: providing services to taxonomists for standard genome sequencing and annotation.</title>
        <authorList>
            <consortium name="The Broad Institute Genomics Platform"/>
            <consortium name="The Broad Institute Genome Sequencing Center for Infectious Disease"/>
            <person name="Wu L."/>
            <person name="Ma J."/>
        </authorList>
    </citation>
    <scope>NUCLEOTIDE SEQUENCE [LARGE SCALE GENOMIC DNA]</scope>
    <source>
        <strain evidence="3 4">JCM 11117</strain>
    </source>
</reference>
<dbReference type="RefSeq" id="WP_343946495.1">
    <property type="nucleotide sequence ID" value="NZ_BAAAHP010000285.1"/>
</dbReference>
<dbReference type="EMBL" id="BAAAHP010000285">
    <property type="protein sequence ID" value="GAA0905791.1"/>
    <property type="molecule type" value="Genomic_DNA"/>
</dbReference>
<feature type="region of interest" description="Disordered" evidence="1">
    <location>
        <begin position="206"/>
        <end position="236"/>
    </location>
</feature>
<evidence type="ECO:0000313" key="4">
    <source>
        <dbReference type="Proteomes" id="UP001499967"/>
    </source>
</evidence>
<evidence type="ECO:0000313" key="3">
    <source>
        <dbReference type="EMBL" id="GAA0905791.1"/>
    </source>
</evidence>
<dbReference type="SMART" id="SM00943">
    <property type="entry name" value="Prim-Pol"/>
    <property type="match status" value="1"/>
</dbReference>
<keyword evidence="4" id="KW-1185">Reference proteome</keyword>
<feature type="region of interest" description="Disordered" evidence="1">
    <location>
        <begin position="299"/>
        <end position="327"/>
    </location>
</feature>
<dbReference type="Proteomes" id="UP001499967">
    <property type="component" value="Unassembled WGS sequence"/>
</dbReference>
<organism evidence="3 4">
    <name type="scientific">Pseudonocardia zijingensis</name>
    <dbReference type="NCBI Taxonomy" id="153376"/>
    <lineage>
        <taxon>Bacteria</taxon>
        <taxon>Bacillati</taxon>
        <taxon>Actinomycetota</taxon>
        <taxon>Actinomycetes</taxon>
        <taxon>Pseudonocardiales</taxon>
        <taxon>Pseudonocardiaceae</taxon>
        <taxon>Pseudonocardia</taxon>
    </lineage>
</organism>
<dbReference type="InterPro" id="IPR015330">
    <property type="entry name" value="DNA_primase/pol_bifunc_N"/>
</dbReference>
<dbReference type="Pfam" id="PF09250">
    <property type="entry name" value="Prim-Pol"/>
    <property type="match status" value="1"/>
</dbReference>
<feature type="compositionally biased region" description="Pro residues" evidence="1">
    <location>
        <begin position="216"/>
        <end position="226"/>
    </location>
</feature>
<comment type="caution">
    <text evidence="3">The sequence shown here is derived from an EMBL/GenBank/DDBJ whole genome shotgun (WGS) entry which is preliminary data.</text>
</comment>